<dbReference type="Gene3D" id="3.40.50.300">
    <property type="entry name" value="P-loop containing nucleotide triphosphate hydrolases"/>
    <property type="match status" value="1"/>
</dbReference>
<keyword evidence="12" id="KW-1185">Reference proteome</keyword>
<evidence type="ECO:0000313" key="12">
    <source>
        <dbReference type="Proteomes" id="UP001157733"/>
    </source>
</evidence>
<dbReference type="Pfam" id="PF02367">
    <property type="entry name" value="TsaE"/>
    <property type="match status" value="1"/>
</dbReference>
<evidence type="ECO:0000256" key="1">
    <source>
        <dbReference type="ARBA" id="ARBA00004496"/>
    </source>
</evidence>
<dbReference type="InterPro" id="IPR027417">
    <property type="entry name" value="P-loop_NTPase"/>
</dbReference>
<keyword evidence="7" id="KW-0547">Nucleotide-binding</keyword>
<sequence length="161" mass="17845">MRFSSHSPEDTQKLGERIGQLLQTGDIVLLSGDLGAGKTTLIQGIASGLKVQSNEYVRSPSFTLINEYKGRLPIYHIDLYRLDSIAEMEELGLEDYLFGQGVSLIEWGEKLFPDSSMDRPCALPITKRVDIRLEIDAGSDRWISVSPLPADPASHPLFALQ</sequence>
<dbReference type="PANTHER" id="PTHR33540">
    <property type="entry name" value="TRNA THREONYLCARBAMOYLADENOSINE BIOSYNTHESIS PROTEIN TSAE"/>
    <property type="match status" value="1"/>
</dbReference>
<keyword evidence="8" id="KW-0067">ATP-binding</keyword>
<evidence type="ECO:0000256" key="6">
    <source>
        <dbReference type="ARBA" id="ARBA00022723"/>
    </source>
</evidence>
<dbReference type="InterPro" id="IPR003442">
    <property type="entry name" value="T6A_TsaE"/>
</dbReference>
<evidence type="ECO:0000256" key="5">
    <source>
        <dbReference type="ARBA" id="ARBA00022694"/>
    </source>
</evidence>
<evidence type="ECO:0000256" key="4">
    <source>
        <dbReference type="ARBA" id="ARBA00022490"/>
    </source>
</evidence>
<protein>
    <recommendedName>
        <fullName evidence="3">tRNA threonylcarbamoyladenosine biosynthesis protein TsaE</fullName>
    </recommendedName>
    <alternativeName>
        <fullName evidence="10">t(6)A37 threonylcarbamoyladenosine biosynthesis protein TsaE</fullName>
    </alternativeName>
</protein>
<dbReference type="Proteomes" id="UP001157733">
    <property type="component" value="Chromosome"/>
</dbReference>
<reference evidence="11 12" key="1">
    <citation type="submission" date="2022-09" db="EMBL/GenBank/DDBJ databases">
        <authorList>
            <person name="Kop L."/>
        </authorList>
    </citation>
    <scope>NUCLEOTIDE SEQUENCE [LARGE SCALE GENOMIC DNA]</scope>
    <source>
        <strain evidence="11 12">347</strain>
    </source>
</reference>
<dbReference type="PANTHER" id="PTHR33540:SF2">
    <property type="entry name" value="TRNA THREONYLCARBAMOYLADENOSINE BIOSYNTHESIS PROTEIN TSAE"/>
    <property type="match status" value="1"/>
</dbReference>
<proteinExistence type="inferred from homology"/>
<keyword evidence="9" id="KW-0460">Magnesium</keyword>
<gene>
    <name evidence="11" type="primary">yjeE</name>
    <name evidence="11" type="ORF">NSPWAT_1611</name>
</gene>
<dbReference type="RefSeq" id="WP_282011366.1">
    <property type="nucleotide sequence ID" value="NZ_OX336137.1"/>
</dbReference>
<evidence type="ECO:0000256" key="3">
    <source>
        <dbReference type="ARBA" id="ARBA00019010"/>
    </source>
</evidence>
<keyword evidence="5" id="KW-0819">tRNA processing</keyword>
<evidence type="ECO:0000256" key="10">
    <source>
        <dbReference type="ARBA" id="ARBA00032441"/>
    </source>
</evidence>
<evidence type="ECO:0000256" key="9">
    <source>
        <dbReference type="ARBA" id="ARBA00022842"/>
    </source>
</evidence>
<name>A0ABN8W1P5_9BACT</name>
<keyword evidence="6" id="KW-0479">Metal-binding</keyword>
<comment type="similarity">
    <text evidence="2">Belongs to the TsaE family.</text>
</comment>
<accession>A0ABN8W1P5</accession>
<dbReference type="SUPFAM" id="SSF52540">
    <property type="entry name" value="P-loop containing nucleoside triphosphate hydrolases"/>
    <property type="match status" value="1"/>
</dbReference>
<evidence type="ECO:0000256" key="7">
    <source>
        <dbReference type="ARBA" id="ARBA00022741"/>
    </source>
</evidence>
<organism evidence="11 12">
    <name type="scientific">Nitrospina watsonii</name>
    <dbReference type="NCBI Taxonomy" id="1323948"/>
    <lineage>
        <taxon>Bacteria</taxon>
        <taxon>Pseudomonadati</taxon>
        <taxon>Nitrospinota/Tectimicrobiota group</taxon>
        <taxon>Nitrospinota</taxon>
        <taxon>Nitrospinia</taxon>
        <taxon>Nitrospinales</taxon>
        <taxon>Nitrospinaceae</taxon>
        <taxon>Nitrospina</taxon>
    </lineage>
</organism>
<evidence type="ECO:0000256" key="2">
    <source>
        <dbReference type="ARBA" id="ARBA00007599"/>
    </source>
</evidence>
<comment type="subcellular location">
    <subcellularLocation>
        <location evidence="1">Cytoplasm</location>
    </subcellularLocation>
</comment>
<evidence type="ECO:0000313" key="11">
    <source>
        <dbReference type="EMBL" id="CAI2718470.1"/>
    </source>
</evidence>
<dbReference type="EMBL" id="OX336137">
    <property type="protein sequence ID" value="CAI2718470.1"/>
    <property type="molecule type" value="Genomic_DNA"/>
</dbReference>
<dbReference type="NCBIfam" id="TIGR00150">
    <property type="entry name" value="T6A_YjeE"/>
    <property type="match status" value="1"/>
</dbReference>
<keyword evidence="4" id="KW-0963">Cytoplasm</keyword>
<evidence type="ECO:0000256" key="8">
    <source>
        <dbReference type="ARBA" id="ARBA00022840"/>
    </source>
</evidence>